<proteinExistence type="predicted"/>
<keyword evidence="1" id="KW-1133">Transmembrane helix</keyword>
<dbReference type="Pfam" id="PF13828">
    <property type="entry name" value="DUF4190"/>
    <property type="match status" value="1"/>
</dbReference>
<dbReference type="Proteomes" id="UP000275225">
    <property type="component" value="Unassembled WGS sequence"/>
</dbReference>
<sequence length="99" mass="10081">MGGGDWQPPAKHPQATLVLILGILGLVLCSVLAPIAWVMGNRAVREIDSSPQPVAGRGEANAGRIMGIIGTVLLAIGLLAFIALIAFGALGLFASSSSY</sequence>
<keyword evidence="4" id="KW-1185">Reference proteome</keyword>
<comment type="caution">
    <text evidence="3">The sequence shown here is derived from an EMBL/GenBank/DDBJ whole genome shotgun (WGS) entry which is preliminary data.</text>
</comment>
<reference evidence="3 4" key="1">
    <citation type="submission" date="2018-11" db="EMBL/GenBank/DDBJ databases">
        <authorList>
            <person name="Li F."/>
        </authorList>
    </citation>
    <scope>NUCLEOTIDE SEQUENCE [LARGE SCALE GENOMIC DNA]</scope>
    <source>
        <strain evidence="3 4">YS17T</strain>
    </source>
</reference>
<accession>A0A3N6ZT47</accession>
<dbReference type="AlphaFoldDB" id="A0A3N6ZT47"/>
<evidence type="ECO:0000256" key="1">
    <source>
        <dbReference type="SAM" id="Phobius"/>
    </source>
</evidence>
<dbReference type="OrthoDB" id="3733716at2"/>
<name>A0A3N6ZT47_9ACTN</name>
<keyword evidence="1" id="KW-0812">Transmembrane</keyword>
<dbReference type="InterPro" id="IPR025241">
    <property type="entry name" value="DUF4190"/>
</dbReference>
<gene>
    <name evidence="3" type="ORF">EHW97_00285</name>
</gene>
<evidence type="ECO:0000259" key="2">
    <source>
        <dbReference type="Pfam" id="PF13828"/>
    </source>
</evidence>
<evidence type="ECO:0000313" key="4">
    <source>
        <dbReference type="Proteomes" id="UP000275225"/>
    </source>
</evidence>
<keyword evidence="1" id="KW-0472">Membrane</keyword>
<feature type="domain" description="DUF4190" evidence="2">
    <location>
        <begin position="15"/>
        <end position="76"/>
    </location>
</feature>
<evidence type="ECO:0000313" key="3">
    <source>
        <dbReference type="EMBL" id="RQN10217.1"/>
    </source>
</evidence>
<dbReference type="EMBL" id="RQJX01000001">
    <property type="protein sequence ID" value="RQN10217.1"/>
    <property type="molecule type" value="Genomic_DNA"/>
</dbReference>
<feature type="transmembrane region" description="Helical" evidence="1">
    <location>
        <begin position="15"/>
        <end position="39"/>
    </location>
</feature>
<feature type="transmembrane region" description="Helical" evidence="1">
    <location>
        <begin position="65"/>
        <end position="94"/>
    </location>
</feature>
<organism evidence="3 4">
    <name type="scientific">Aeromicrobium camelliae</name>
    <dbReference type="NCBI Taxonomy" id="1538144"/>
    <lineage>
        <taxon>Bacteria</taxon>
        <taxon>Bacillati</taxon>
        <taxon>Actinomycetota</taxon>
        <taxon>Actinomycetes</taxon>
        <taxon>Propionibacteriales</taxon>
        <taxon>Nocardioidaceae</taxon>
        <taxon>Aeromicrobium</taxon>
    </lineage>
</organism>
<protein>
    <submittedName>
        <fullName evidence="3">DUF4190 domain-containing protein</fullName>
    </submittedName>
</protein>